<evidence type="ECO:0000256" key="1">
    <source>
        <dbReference type="SAM" id="SignalP"/>
    </source>
</evidence>
<evidence type="ECO:0000313" key="2">
    <source>
        <dbReference type="EMBL" id="SIQ94330.1"/>
    </source>
</evidence>
<proteinExistence type="predicted"/>
<evidence type="ECO:0008006" key="4">
    <source>
        <dbReference type="Google" id="ProtNLM"/>
    </source>
</evidence>
<keyword evidence="1" id="KW-0732">Signal</keyword>
<dbReference type="RefSeq" id="WP_076548895.1">
    <property type="nucleotide sequence ID" value="NZ_FTMA01000004.1"/>
</dbReference>
<reference evidence="3" key="1">
    <citation type="submission" date="2017-01" db="EMBL/GenBank/DDBJ databases">
        <authorList>
            <person name="Varghese N."/>
            <person name="Submissions S."/>
        </authorList>
    </citation>
    <scope>NUCLEOTIDE SEQUENCE [LARGE SCALE GENOMIC DNA]</scope>
    <source>
        <strain evidence="3">DSM 15366</strain>
    </source>
</reference>
<evidence type="ECO:0000313" key="3">
    <source>
        <dbReference type="Proteomes" id="UP000186953"/>
    </source>
</evidence>
<protein>
    <recommendedName>
        <fullName evidence="4">Calx-beta domain-containing protein</fullName>
    </recommendedName>
</protein>
<dbReference type="Proteomes" id="UP000186953">
    <property type="component" value="Unassembled WGS sequence"/>
</dbReference>
<dbReference type="OrthoDB" id="9804511at2"/>
<feature type="signal peptide" evidence="1">
    <location>
        <begin position="1"/>
        <end position="22"/>
    </location>
</feature>
<dbReference type="STRING" id="228959.SAMN05421797_104246"/>
<name>A0A1N6WW91_9FLAO</name>
<organism evidence="2 3">
    <name type="scientific">Maribacter ulvicola</name>
    <dbReference type="NCBI Taxonomy" id="228959"/>
    <lineage>
        <taxon>Bacteria</taxon>
        <taxon>Pseudomonadati</taxon>
        <taxon>Bacteroidota</taxon>
        <taxon>Flavobacteriia</taxon>
        <taxon>Flavobacteriales</taxon>
        <taxon>Flavobacteriaceae</taxon>
        <taxon>Maribacter</taxon>
    </lineage>
</organism>
<keyword evidence="3" id="KW-1185">Reference proteome</keyword>
<accession>A0A1N6WW91</accession>
<sequence length="237" mass="25004">MKKLTYLLMLSVFMVVFTSCEEDDDVSLNYVDFQGVSPSVIIDIDGSTTQDVAVYTSTTSGSDRTFNISVDEASTAAVGSYTVPNSVTVPAGSNEGILTIALADVDLGIGVNELILNIEKSDDYYSGDSLSLTYIQACIEVVATININFDAYGSESGWSIEDSLGGTVASSPEYEDGQVSASETVTLCSGRDYTFTFTDGYGDGMSGSYELVINGEAIVSGPSAGFTTTQSNDFDTK</sequence>
<feature type="chain" id="PRO_5013020782" description="Calx-beta domain-containing protein" evidence="1">
    <location>
        <begin position="23"/>
        <end position="237"/>
    </location>
</feature>
<dbReference type="AlphaFoldDB" id="A0A1N6WW91"/>
<dbReference type="EMBL" id="FTMA01000004">
    <property type="protein sequence ID" value="SIQ94330.1"/>
    <property type="molecule type" value="Genomic_DNA"/>
</dbReference>
<gene>
    <name evidence="2" type="ORF">SAMN05421797_104246</name>
</gene>
<dbReference type="PROSITE" id="PS51257">
    <property type="entry name" value="PROKAR_LIPOPROTEIN"/>
    <property type="match status" value="1"/>
</dbReference>